<accession>A0A085ZEN6</accession>
<keyword evidence="1" id="KW-0812">Transmembrane</keyword>
<evidence type="ECO:0008006" key="4">
    <source>
        <dbReference type="Google" id="ProtNLM"/>
    </source>
</evidence>
<organism evidence="2 3">
    <name type="scientific">Flavobacterium reichenbachii</name>
    <dbReference type="NCBI Taxonomy" id="362418"/>
    <lineage>
        <taxon>Bacteria</taxon>
        <taxon>Pseudomonadati</taxon>
        <taxon>Bacteroidota</taxon>
        <taxon>Flavobacteriia</taxon>
        <taxon>Flavobacteriales</taxon>
        <taxon>Flavobacteriaceae</taxon>
        <taxon>Flavobacterium</taxon>
    </lineage>
</organism>
<evidence type="ECO:0000256" key="1">
    <source>
        <dbReference type="SAM" id="Phobius"/>
    </source>
</evidence>
<feature type="transmembrane region" description="Helical" evidence="1">
    <location>
        <begin position="12"/>
        <end position="30"/>
    </location>
</feature>
<dbReference type="InterPro" id="IPR025333">
    <property type="entry name" value="DUF4239"/>
</dbReference>
<dbReference type="Pfam" id="PF14023">
    <property type="entry name" value="Bestrophin-like"/>
    <property type="match status" value="1"/>
</dbReference>
<keyword evidence="1" id="KW-0472">Membrane</keyword>
<feature type="transmembrane region" description="Helical" evidence="1">
    <location>
        <begin position="50"/>
        <end position="68"/>
    </location>
</feature>
<proteinExistence type="predicted"/>
<dbReference type="OrthoDB" id="677192at2"/>
<dbReference type="eggNOG" id="ENOG502Z8P1">
    <property type="taxonomic scope" value="Bacteria"/>
</dbReference>
<evidence type="ECO:0000313" key="3">
    <source>
        <dbReference type="Proteomes" id="UP000028715"/>
    </source>
</evidence>
<dbReference type="AlphaFoldDB" id="A0A085ZEN6"/>
<keyword evidence="3" id="KW-1185">Reference proteome</keyword>
<dbReference type="Proteomes" id="UP000028715">
    <property type="component" value="Unassembled WGS sequence"/>
</dbReference>
<feature type="transmembrane region" description="Helical" evidence="1">
    <location>
        <begin position="184"/>
        <end position="205"/>
    </location>
</feature>
<gene>
    <name evidence="2" type="ORF">IW19_22340</name>
</gene>
<keyword evidence="1" id="KW-1133">Transmembrane helix</keyword>
<reference evidence="2 3" key="1">
    <citation type="submission" date="2014-07" db="EMBL/GenBank/DDBJ databases">
        <title>Genome of Flavobacterium reichenbachii LMG 25512.</title>
        <authorList>
            <person name="Stropko S.J."/>
            <person name="Pipes S.E."/>
            <person name="Newman J.D."/>
        </authorList>
    </citation>
    <scope>NUCLEOTIDE SEQUENCE [LARGE SCALE GENOMIC DNA]</scope>
    <source>
        <strain evidence="2 3">LMG 25512</strain>
    </source>
</reference>
<sequence length="260" mass="29484">MGSVSFIQITGMFLIPFLIILLPIIAGQYYGLKLKQKNGKINDSPVGSVVGAALGLLAFMLAFTFQIVDNRYNNRKELLLEEVTIIRTAYLQSGLIPEPYRSDSRKSLIKYTDLRITFAKEGTMSQLQNLKQQSQSILNTLWKYSETLAQQDRSSEAYSLYTTSVNNLVENYNKRITFTFEYRIPLAILWVLFIITLFSMSLLGYQFGISGRKNNVLAVFISIIFSSVMFLILALDRPETGIMTLNQAPIITLHKQLHGL</sequence>
<feature type="transmembrane region" description="Helical" evidence="1">
    <location>
        <begin position="217"/>
        <end position="235"/>
    </location>
</feature>
<comment type="caution">
    <text evidence="2">The sequence shown here is derived from an EMBL/GenBank/DDBJ whole genome shotgun (WGS) entry which is preliminary data.</text>
</comment>
<protein>
    <recommendedName>
        <fullName evidence="4">DUF4239 domain-containing protein</fullName>
    </recommendedName>
</protein>
<name>A0A085ZEN6_9FLAO</name>
<dbReference type="STRING" id="362418.IW19_22340"/>
<evidence type="ECO:0000313" key="2">
    <source>
        <dbReference type="EMBL" id="KFF02900.1"/>
    </source>
</evidence>
<dbReference type="EMBL" id="JPRL01000003">
    <property type="protein sequence ID" value="KFF02900.1"/>
    <property type="molecule type" value="Genomic_DNA"/>
</dbReference>
<dbReference type="RefSeq" id="WP_035689591.1">
    <property type="nucleotide sequence ID" value="NZ_JPRL01000003.1"/>
</dbReference>